<gene>
    <name evidence="1" type="ORF">PAHAL_9G530600</name>
</gene>
<proteinExistence type="predicted"/>
<dbReference type="AlphaFoldDB" id="A0A2S3ITA4"/>
<dbReference type="Proteomes" id="UP000243499">
    <property type="component" value="Chromosome 9"/>
</dbReference>
<sequence length="49" mass="5843">MGPYLSICPNCITCACCIYIYCSWEEFHICCETNHRNWSNKYSLFKHTD</sequence>
<reference evidence="1" key="1">
    <citation type="submission" date="2018-04" db="EMBL/GenBank/DDBJ databases">
        <title>WGS assembly of Panicum hallii.</title>
        <authorList>
            <person name="Lovell J."/>
            <person name="Jenkins J."/>
            <person name="Lowry D."/>
            <person name="Mamidi S."/>
            <person name="Sreedasyam A."/>
            <person name="Weng X."/>
            <person name="Barry K."/>
            <person name="Bonette J."/>
            <person name="Campitelli B."/>
            <person name="Daum C."/>
            <person name="Gordon S."/>
            <person name="Gould B."/>
            <person name="Lipzen A."/>
            <person name="Macqueen A."/>
            <person name="Palacio-Mejia J."/>
            <person name="Plott C."/>
            <person name="Shakirov E."/>
            <person name="Shu S."/>
            <person name="Yoshinaga Y."/>
            <person name="Zane M."/>
            <person name="Rokhsar D."/>
            <person name="Grimwood J."/>
            <person name="Schmutz J."/>
            <person name="Juenger T."/>
        </authorList>
    </citation>
    <scope>NUCLEOTIDE SEQUENCE [LARGE SCALE GENOMIC DNA]</scope>
    <source>
        <strain evidence="1">FIL2</strain>
    </source>
</reference>
<evidence type="ECO:0000313" key="1">
    <source>
        <dbReference type="EMBL" id="PAN51048.2"/>
    </source>
</evidence>
<name>A0A2S3ITA4_9POAL</name>
<organism evidence="1">
    <name type="scientific">Panicum hallii</name>
    <dbReference type="NCBI Taxonomy" id="206008"/>
    <lineage>
        <taxon>Eukaryota</taxon>
        <taxon>Viridiplantae</taxon>
        <taxon>Streptophyta</taxon>
        <taxon>Embryophyta</taxon>
        <taxon>Tracheophyta</taxon>
        <taxon>Spermatophyta</taxon>
        <taxon>Magnoliopsida</taxon>
        <taxon>Liliopsida</taxon>
        <taxon>Poales</taxon>
        <taxon>Poaceae</taxon>
        <taxon>PACMAD clade</taxon>
        <taxon>Panicoideae</taxon>
        <taxon>Panicodae</taxon>
        <taxon>Paniceae</taxon>
        <taxon>Panicinae</taxon>
        <taxon>Panicum</taxon>
        <taxon>Panicum sect. Panicum</taxon>
    </lineage>
</organism>
<accession>A0A2S3ITA4</accession>
<protein>
    <submittedName>
        <fullName evidence="1">Uncharacterized protein</fullName>
    </submittedName>
</protein>
<dbReference type="EMBL" id="CM008054">
    <property type="protein sequence ID" value="PAN51048.2"/>
    <property type="molecule type" value="Genomic_DNA"/>
</dbReference>
<dbReference type="Gramene" id="PAN51048">
    <property type="protein sequence ID" value="PAN51048"/>
    <property type="gene ID" value="PAHAL_9G530600"/>
</dbReference>